<sequence>HEVLEMTIEEAREFFDPVPALARKLQTLMDVGLSYIKLGQSATTLSGGEAQRVKLSRELSKRDTGKTLYILDEPTTGLHFADIQQLLDVLHRLRDHGNTVVVIEHNLDVIKTADWLVDLGPEGGSKGGQIIAVGTPEQLAEMPQSHTGYYLKPLLTRDRA</sequence>
<dbReference type="GO" id="GO:0004518">
    <property type="term" value="F:nuclease activity"/>
    <property type="evidence" value="ECO:0007669"/>
    <property type="project" value="UniProtKB-KW"/>
</dbReference>
<dbReference type="GO" id="GO:0006281">
    <property type="term" value="P:DNA repair"/>
    <property type="evidence" value="ECO:0007669"/>
    <property type="project" value="UniProtKB-KW"/>
</dbReference>
<evidence type="ECO:0000256" key="10">
    <source>
        <dbReference type="ARBA" id="ARBA00023204"/>
    </source>
</evidence>
<dbReference type="Pfam" id="PF00005">
    <property type="entry name" value="ABC_tran"/>
    <property type="match status" value="1"/>
</dbReference>
<keyword evidence="4" id="KW-0547">Nucleotide-binding</keyword>
<dbReference type="InterPro" id="IPR027417">
    <property type="entry name" value="P-loop_NTPase"/>
</dbReference>
<evidence type="ECO:0000256" key="1">
    <source>
        <dbReference type="ARBA" id="ARBA00004496"/>
    </source>
</evidence>
<dbReference type="Gene3D" id="3.40.50.300">
    <property type="entry name" value="P-loop containing nucleotide triphosphate hydrolases"/>
    <property type="match status" value="1"/>
</dbReference>
<keyword evidence="5" id="KW-0227">DNA damage</keyword>
<dbReference type="AlphaFoldDB" id="A0A1Q8EI78"/>
<keyword evidence="10" id="KW-0234">DNA repair</keyword>
<organism evidence="15 16">
    <name type="scientific">Pseudomonas chlororaphis</name>
    <dbReference type="NCBI Taxonomy" id="587753"/>
    <lineage>
        <taxon>Bacteria</taxon>
        <taxon>Pseudomonadati</taxon>
        <taxon>Pseudomonadota</taxon>
        <taxon>Gammaproteobacteria</taxon>
        <taxon>Pseudomonadales</taxon>
        <taxon>Pseudomonadaceae</taxon>
        <taxon>Pseudomonas</taxon>
    </lineage>
</organism>
<keyword evidence="8" id="KW-0267">Excision nuclease</keyword>
<evidence type="ECO:0000256" key="4">
    <source>
        <dbReference type="ARBA" id="ARBA00022741"/>
    </source>
</evidence>
<name>A0A1Q8EI78_9PSED</name>
<evidence type="ECO:0000256" key="13">
    <source>
        <dbReference type="ARBA" id="ARBA00042156"/>
    </source>
</evidence>
<keyword evidence="7" id="KW-0067">ATP-binding</keyword>
<keyword evidence="2" id="KW-0963">Cytoplasm</keyword>
<protein>
    <recommendedName>
        <fullName evidence="12">UvrABC system protein A</fullName>
    </recommendedName>
    <alternativeName>
        <fullName evidence="13">Excinuclease ABC subunit A</fullName>
    </alternativeName>
</protein>
<dbReference type="EMBL" id="MSCT01000021">
    <property type="protein sequence ID" value="OLF51479.1"/>
    <property type="molecule type" value="Genomic_DNA"/>
</dbReference>
<feature type="non-terminal residue" evidence="15">
    <location>
        <position position="1"/>
    </location>
</feature>
<keyword evidence="3" id="KW-0677">Repeat</keyword>
<evidence type="ECO:0000256" key="8">
    <source>
        <dbReference type="ARBA" id="ARBA00022881"/>
    </source>
</evidence>
<evidence type="ECO:0000256" key="2">
    <source>
        <dbReference type="ARBA" id="ARBA00022490"/>
    </source>
</evidence>
<evidence type="ECO:0000256" key="5">
    <source>
        <dbReference type="ARBA" id="ARBA00022763"/>
    </source>
</evidence>
<evidence type="ECO:0000256" key="3">
    <source>
        <dbReference type="ARBA" id="ARBA00022737"/>
    </source>
</evidence>
<dbReference type="SUPFAM" id="SSF52540">
    <property type="entry name" value="P-loop containing nucleoside triphosphate hydrolases"/>
    <property type="match status" value="1"/>
</dbReference>
<evidence type="ECO:0000256" key="12">
    <source>
        <dbReference type="ARBA" id="ARBA00039316"/>
    </source>
</evidence>
<evidence type="ECO:0000313" key="16">
    <source>
        <dbReference type="Proteomes" id="UP000185578"/>
    </source>
</evidence>
<comment type="similarity">
    <text evidence="11">Belongs to the ABC transporter superfamily. UvrA family.</text>
</comment>
<reference evidence="15 16" key="1">
    <citation type="submission" date="2016-12" db="EMBL/GenBank/DDBJ databases">
        <authorList>
            <person name="Song W.-J."/>
            <person name="Kurnit D.M."/>
        </authorList>
    </citation>
    <scope>NUCLEOTIDE SEQUENCE [LARGE SCALE GENOMIC DNA]</scope>
    <source>
        <strain evidence="15 16">PCL1601</strain>
    </source>
</reference>
<dbReference type="InterPro" id="IPR003439">
    <property type="entry name" value="ABC_transporter-like_ATP-bd"/>
</dbReference>
<evidence type="ECO:0000256" key="9">
    <source>
        <dbReference type="ARBA" id="ARBA00023125"/>
    </source>
</evidence>
<proteinExistence type="inferred from homology"/>
<gene>
    <name evidence="15" type="ORF">BTN82_26530</name>
</gene>
<dbReference type="GO" id="GO:0003677">
    <property type="term" value="F:DNA binding"/>
    <property type="evidence" value="ECO:0007669"/>
    <property type="project" value="UniProtKB-KW"/>
</dbReference>
<dbReference type="PANTHER" id="PTHR43152:SF3">
    <property type="entry name" value="UVRABC SYSTEM PROTEIN A"/>
    <property type="match status" value="1"/>
</dbReference>
<keyword evidence="9" id="KW-0238">DNA-binding</keyword>
<dbReference type="OrthoDB" id="9809851at2"/>
<dbReference type="Proteomes" id="UP000185578">
    <property type="component" value="Unassembled WGS sequence"/>
</dbReference>
<evidence type="ECO:0000256" key="11">
    <source>
        <dbReference type="ARBA" id="ARBA00038000"/>
    </source>
</evidence>
<comment type="caution">
    <text evidence="15">The sequence shown here is derived from an EMBL/GenBank/DDBJ whole genome shotgun (WGS) entry which is preliminary data.</text>
</comment>
<dbReference type="GO" id="GO:0016887">
    <property type="term" value="F:ATP hydrolysis activity"/>
    <property type="evidence" value="ECO:0007669"/>
    <property type="project" value="InterPro"/>
</dbReference>
<dbReference type="PANTHER" id="PTHR43152">
    <property type="entry name" value="UVRABC SYSTEM PROTEIN A"/>
    <property type="match status" value="1"/>
</dbReference>
<dbReference type="GO" id="GO:0005737">
    <property type="term" value="C:cytoplasm"/>
    <property type="evidence" value="ECO:0007669"/>
    <property type="project" value="UniProtKB-SubCell"/>
</dbReference>
<keyword evidence="6" id="KW-0228">DNA excision</keyword>
<evidence type="ECO:0000313" key="15">
    <source>
        <dbReference type="EMBL" id="OLF51479.1"/>
    </source>
</evidence>
<evidence type="ECO:0000256" key="7">
    <source>
        <dbReference type="ARBA" id="ARBA00022840"/>
    </source>
</evidence>
<evidence type="ECO:0000259" key="14">
    <source>
        <dbReference type="Pfam" id="PF00005"/>
    </source>
</evidence>
<dbReference type="RefSeq" id="WP_148169619.1">
    <property type="nucleotide sequence ID" value="NZ_MSCT01000021.1"/>
</dbReference>
<accession>A0A1Q8EI78</accession>
<evidence type="ECO:0000256" key="6">
    <source>
        <dbReference type="ARBA" id="ARBA00022769"/>
    </source>
</evidence>
<comment type="subcellular location">
    <subcellularLocation>
        <location evidence="1">Cytoplasm</location>
    </subcellularLocation>
</comment>
<feature type="domain" description="ABC transporter" evidence="14">
    <location>
        <begin position="25"/>
        <end position="76"/>
    </location>
</feature>
<dbReference type="GO" id="GO:0005524">
    <property type="term" value="F:ATP binding"/>
    <property type="evidence" value="ECO:0007669"/>
    <property type="project" value="UniProtKB-KW"/>
</dbReference>